<dbReference type="PANTHER" id="PTHR45947">
    <property type="entry name" value="SULFOQUINOVOSYL TRANSFERASE SQD2"/>
    <property type="match status" value="1"/>
</dbReference>
<dbReference type="SUPFAM" id="SSF53756">
    <property type="entry name" value="UDP-Glycosyltransferase/glycogen phosphorylase"/>
    <property type="match status" value="1"/>
</dbReference>
<organism evidence="3">
    <name type="scientific">marine sediment metagenome</name>
    <dbReference type="NCBI Taxonomy" id="412755"/>
    <lineage>
        <taxon>unclassified sequences</taxon>
        <taxon>metagenomes</taxon>
        <taxon>ecological metagenomes</taxon>
    </lineage>
</organism>
<evidence type="ECO:0000259" key="1">
    <source>
        <dbReference type="Pfam" id="PF00534"/>
    </source>
</evidence>
<dbReference type="Gene3D" id="3.40.50.2000">
    <property type="entry name" value="Glycogen Phosphorylase B"/>
    <property type="match status" value="2"/>
</dbReference>
<dbReference type="EMBL" id="LAZR01007942">
    <property type="protein sequence ID" value="KKM81925.1"/>
    <property type="molecule type" value="Genomic_DNA"/>
</dbReference>
<reference evidence="3" key="1">
    <citation type="journal article" date="2015" name="Nature">
        <title>Complex archaea that bridge the gap between prokaryotes and eukaryotes.</title>
        <authorList>
            <person name="Spang A."/>
            <person name="Saw J.H."/>
            <person name="Jorgensen S.L."/>
            <person name="Zaremba-Niedzwiedzka K."/>
            <person name="Martijn J."/>
            <person name="Lind A.E."/>
            <person name="van Eijk R."/>
            <person name="Schleper C."/>
            <person name="Guy L."/>
            <person name="Ettema T.J."/>
        </authorList>
    </citation>
    <scope>NUCLEOTIDE SEQUENCE</scope>
</reference>
<comment type="caution">
    <text evidence="3">The sequence shown here is derived from an EMBL/GenBank/DDBJ whole genome shotgun (WGS) entry which is preliminary data.</text>
</comment>
<evidence type="ECO:0008006" key="4">
    <source>
        <dbReference type="Google" id="ProtNLM"/>
    </source>
</evidence>
<dbReference type="InterPro" id="IPR050194">
    <property type="entry name" value="Glycosyltransferase_grp1"/>
</dbReference>
<proteinExistence type="predicted"/>
<dbReference type="GO" id="GO:0016757">
    <property type="term" value="F:glycosyltransferase activity"/>
    <property type="evidence" value="ECO:0007669"/>
    <property type="project" value="InterPro"/>
</dbReference>
<protein>
    <recommendedName>
        <fullName evidence="4">Glycosyltransferase subfamily 4-like N-terminal domain-containing protein</fullName>
    </recommendedName>
</protein>
<evidence type="ECO:0000259" key="2">
    <source>
        <dbReference type="Pfam" id="PF13439"/>
    </source>
</evidence>
<dbReference type="InterPro" id="IPR028098">
    <property type="entry name" value="Glyco_trans_4-like_N"/>
</dbReference>
<sequence>MEKKRKMKILEICNFSAGVSGVWTRALEDSKEFRKKGHKVYVFSTDKQENEEIAAPKYEIKEGIDITRFPIKRRMGYALWFDFEKEALQLNPDIIICHGLRKPYLGPALKIAKEINAKCFLITHAPFLEKGLRSKKLNFIVWLYDKFYGKKIMNSFDKVITICKWEKELLLKLGCDEERIMYIPNSLPEEFFNQKEITEEKNKVLYLGRINLVKNLEVLINACNLLNIKPIIVGSIEKDYKLDAEVKKPIYDLKKKIELIDSAEIFVLPSKKEGLPFGILEAMARGKIVVATNTMGGKELIEDEKNGFLFNIGDSEGLRVILNKIREMSNEEKNKIREEAMKTSKEFKISGVMDKWKGLFKNE</sequence>
<dbReference type="CDD" id="cd03801">
    <property type="entry name" value="GT4_PimA-like"/>
    <property type="match status" value="1"/>
</dbReference>
<dbReference type="Pfam" id="PF00534">
    <property type="entry name" value="Glycos_transf_1"/>
    <property type="match status" value="1"/>
</dbReference>
<dbReference type="Pfam" id="PF13439">
    <property type="entry name" value="Glyco_transf_4"/>
    <property type="match status" value="1"/>
</dbReference>
<dbReference type="AlphaFoldDB" id="A0A0F9MZA5"/>
<name>A0A0F9MZA5_9ZZZZ</name>
<accession>A0A0F9MZA5</accession>
<feature type="domain" description="Glycosyl transferase family 1" evidence="1">
    <location>
        <begin position="189"/>
        <end position="341"/>
    </location>
</feature>
<evidence type="ECO:0000313" key="3">
    <source>
        <dbReference type="EMBL" id="KKM81925.1"/>
    </source>
</evidence>
<dbReference type="PANTHER" id="PTHR45947:SF3">
    <property type="entry name" value="SULFOQUINOVOSYL TRANSFERASE SQD2"/>
    <property type="match status" value="1"/>
</dbReference>
<dbReference type="InterPro" id="IPR001296">
    <property type="entry name" value="Glyco_trans_1"/>
</dbReference>
<gene>
    <name evidence="3" type="ORF">LCGC14_1324880</name>
</gene>
<feature type="domain" description="Glycosyltransferase subfamily 4-like N-terminal" evidence="2">
    <location>
        <begin position="19"/>
        <end position="186"/>
    </location>
</feature>